<comment type="caution">
    <text evidence="2">The sequence shown here is derived from an EMBL/GenBank/DDBJ whole genome shotgun (WGS) entry which is preliminary data.</text>
</comment>
<name>X1FIV6_9ZZZZ</name>
<feature type="transmembrane region" description="Helical" evidence="1">
    <location>
        <begin position="86"/>
        <end position="110"/>
    </location>
</feature>
<organism evidence="2">
    <name type="scientific">marine sediment metagenome</name>
    <dbReference type="NCBI Taxonomy" id="412755"/>
    <lineage>
        <taxon>unclassified sequences</taxon>
        <taxon>metagenomes</taxon>
        <taxon>ecological metagenomes</taxon>
    </lineage>
</organism>
<evidence type="ECO:0000256" key="1">
    <source>
        <dbReference type="SAM" id="Phobius"/>
    </source>
</evidence>
<feature type="transmembrane region" description="Helical" evidence="1">
    <location>
        <begin position="42"/>
        <end position="66"/>
    </location>
</feature>
<dbReference type="AlphaFoldDB" id="X1FIV6"/>
<evidence type="ECO:0008006" key="3">
    <source>
        <dbReference type="Google" id="ProtNLM"/>
    </source>
</evidence>
<dbReference type="InterPro" id="IPR036259">
    <property type="entry name" value="MFS_trans_sf"/>
</dbReference>
<keyword evidence="1" id="KW-0472">Membrane</keyword>
<sequence>MVFIVQIFNGIGLGGGLYFYDQCIAEIIDEDEVMHGTRRSGIYYAVLNFLIRLSWIINFILIGIVFSTTDWQSYDPNPGVNTILGLQILMGVYPAIILVISLIGLYFYPIKGEKLAENRRNLDELHKQKQEKLQ</sequence>
<gene>
    <name evidence="2" type="ORF">S03H2_06941</name>
</gene>
<reference evidence="2" key="1">
    <citation type="journal article" date="2014" name="Front. Microbiol.">
        <title>High frequency of phylogenetically diverse reductive dehalogenase-homologous genes in deep subseafloor sedimentary metagenomes.</title>
        <authorList>
            <person name="Kawai M."/>
            <person name="Futagami T."/>
            <person name="Toyoda A."/>
            <person name="Takaki Y."/>
            <person name="Nishi S."/>
            <person name="Hori S."/>
            <person name="Arai W."/>
            <person name="Tsubouchi T."/>
            <person name="Morono Y."/>
            <person name="Uchiyama I."/>
            <person name="Ito T."/>
            <person name="Fujiyama A."/>
            <person name="Inagaki F."/>
            <person name="Takami H."/>
        </authorList>
    </citation>
    <scope>NUCLEOTIDE SEQUENCE</scope>
    <source>
        <strain evidence="2">Expedition CK06-06</strain>
    </source>
</reference>
<keyword evidence="1" id="KW-0812">Transmembrane</keyword>
<accession>X1FIV6</accession>
<keyword evidence="1" id="KW-1133">Transmembrane helix</keyword>
<dbReference type="SUPFAM" id="SSF103473">
    <property type="entry name" value="MFS general substrate transporter"/>
    <property type="match status" value="1"/>
</dbReference>
<dbReference type="Pfam" id="PF13347">
    <property type="entry name" value="MFS_2"/>
    <property type="match status" value="1"/>
</dbReference>
<evidence type="ECO:0000313" key="2">
    <source>
        <dbReference type="EMBL" id="GAH20713.1"/>
    </source>
</evidence>
<protein>
    <recommendedName>
        <fullName evidence="3">Major facilitator superfamily (MFS) profile domain-containing protein</fullName>
    </recommendedName>
</protein>
<proteinExistence type="predicted"/>
<dbReference type="EMBL" id="BARU01003124">
    <property type="protein sequence ID" value="GAH20713.1"/>
    <property type="molecule type" value="Genomic_DNA"/>
</dbReference>